<dbReference type="Proteomes" id="UP000541425">
    <property type="component" value="Unassembled WGS sequence"/>
</dbReference>
<feature type="domain" description="Outer membrane protein beta-barrel" evidence="2">
    <location>
        <begin position="26"/>
        <end position="203"/>
    </location>
</feature>
<reference evidence="3 4" key="1">
    <citation type="submission" date="2020-08" db="EMBL/GenBank/DDBJ databases">
        <title>Genomic Encyclopedia of Type Strains, Phase IV (KMG-IV): sequencing the most valuable type-strain genomes for metagenomic binning, comparative biology and taxonomic classification.</title>
        <authorList>
            <person name="Goeker M."/>
        </authorList>
    </citation>
    <scope>NUCLEOTIDE SEQUENCE [LARGE SCALE GENOMIC DNA]</scope>
    <source>
        <strain evidence="3 4">DSM 22548</strain>
    </source>
</reference>
<dbReference type="EMBL" id="JACICA010000014">
    <property type="protein sequence ID" value="MBB3703505.1"/>
    <property type="molecule type" value="Genomic_DNA"/>
</dbReference>
<evidence type="ECO:0000313" key="3">
    <source>
        <dbReference type="EMBL" id="MBB3703505.1"/>
    </source>
</evidence>
<dbReference type="InterPro" id="IPR025665">
    <property type="entry name" value="Beta-barrel_OMP_2"/>
</dbReference>
<keyword evidence="1" id="KW-0732">Signal</keyword>
<gene>
    <name evidence="3" type="ORF">FHS60_001996</name>
</gene>
<protein>
    <recommendedName>
        <fullName evidence="2">Outer membrane protein beta-barrel domain-containing protein</fullName>
    </recommendedName>
</protein>
<feature type="signal peptide" evidence="1">
    <location>
        <begin position="1"/>
        <end position="22"/>
    </location>
</feature>
<feature type="chain" id="PRO_5030730177" description="Outer membrane protein beta-barrel domain-containing protein" evidence="1">
    <location>
        <begin position="23"/>
        <end position="237"/>
    </location>
</feature>
<evidence type="ECO:0000313" key="4">
    <source>
        <dbReference type="Proteomes" id="UP000541425"/>
    </source>
</evidence>
<name>A0A7W5XYP0_9BACT</name>
<dbReference type="RefSeq" id="WP_183697898.1">
    <property type="nucleotide sequence ID" value="NZ_JACICA010000014.1"/>
</dbReference>
<dbReference type="AlphaFoldDB" id="A0A7W5XYP0"/>
<comment type="caution">
    <text evidence="3">The sequence shown here is derived from an EMBL/GenBank/DDBJ whole genome shotgun (WGS) entry which is preliminary data.</text>
</comment>
<organism evidence="3 4">
    <name type="scientific">Alloprevotella rava</name>
    <dbReference type="NCBI Taxonomy" id="671218"/>
    <lineage>
        <taxon>Bacteria</taxon>
        <taxon>Pseudomonadati</taxon>
        <taxon>Bacteroidota</taxon>
        <taxon>Bacteroidia</taxon>
        <taxon>Bacteroidales</taxon>
        <taxon>Prevotellaceae</taxon>
        <taxon>Alloprevotella</taxon>
    </lineage>
</organism>
<evidence type="ECO:0000256" key="1">
    <source>
        <dbReference type="SAM" id="SignalP"/>
    </source>
</evidence>
<sequence length="237" mass="27074">MTPLKHIYCLLLAMLFAMNGIAQERKIQNKPYIDERQFHYGFFVGVHDQGIKLQNSGHIDPNSGAQWTAENDGQNFGFSVGILGDWKLTTWLNLRLSPGLHFGSKHIKFRNLADGEIKTQDMKSCYIGMPIDLKVSGPRFNNYRPYVIAGIAPMYDLTSGKQTLLRSTPYTTTLEIGLGCDLYLPYFKLIPELKFSFGLNNILRKNRPDLTDSSQYLFTQSVDRATFNMISLCFYFE</sequence>
<proteinExistence type="predicted"/>
<evidence type="ECO:0000259" key="2">
    <source>
        <dbReference type="Pfam" id="PF13568"/>
    </source>
</evidence>
<accession>A0A7W5XYP0</accession>
<dbReference type="Pfam" id="PF13568">
    <property type="entry name" value="OMP_b-brl_2"/>
    <property type="match status" value="1"/>
</dbReference>